<accession>A0AAD3MYB4</accession>
<feature type="region of interest" description="Disordered" evidence="1">
    <location>
        <begin position="1"/>
        <end position="25"/>
    </location>
</feature>
<keyword evidence="3" id="KW-1185">Reference proteome</keyword>
<name>A0AAD3MYB4_LATJO</name>
<dbReference type="AlphaFoldDB" id="A0AAD3MYB4"/>
<dbReference type="Proteomes" id="UP001279410">
    <property type="component" value="Unassembled WGS sequence"/>
</dbReference>
<gene>
    <name evidence="2" type="ORF">AKAME5_001362600</name>
</gene>
<evidence type="ECO:0000313" key="2">
    <source>
        <dbReference type="EMBL" id="GLD61851.1"/>
    </source>
</evidence>
<organism evidence="2 3">
    <name type="scientific">Lates japonicus</name>
    <name type="common">Japanese lates</name>
    <dbReference type="NCBI Taxonomy" id="270547"/>
    <lineage>
        <taxon>Eukaryota</taxon>
        <taxon>Metazoa</taxon>
        <taxon>Chordata</taxon>
        <taxon>Craniata</taxon>
        <taxon>Vertebrata</taxon>
        <taxon>Euteleostomi</taxon>
        <taxon>Actinopterygii</taxon>
        <taxon>Neopterygii</taxon>
        <taxon>Teleostei</taxon>
        <taxon>Neoteleostei</taxon>
        <taxon>Acanthomorphata</taxon>
        <taxon>Carangaria</taxon>
        <taxon>Carangaria incertae sedis</taxon>
        <taxon>Centropomidae</taxon>
        <taxon>Lates</taxon>
    </lineage>
</organism>
<evidence type="ECO:0000313" key="3">
    <source>
        <dbReference type="Proteomes" id="UP001279410"/>
    </source>
</evidence>
<proteinExistence type="predicted"/>
<evidence type="ECO:0000256" key="1">
    <source>
        <dbReference type="SAM" id="MobiDB-lite"/>
    </source>
</evidence>
<comment type="caution">
    <text evidence="2">The sequence shown here is derived from an EMBL/GenBank/DDBJ whole genome shotgun (WGS) entry which is preliminary data.</text>
</comment>
<protein>
    <submittedName>
        <fullName evidence="2">PiggyBac transposable element-derived protein 4-like isoform X2</fullName>
    </submittedName>
</protein>
<dbReference type="EMBL" id="BRZM01000048">
    <property type="protein sequence ID" value="GLD61851.1"/>
    <property type="molecule type" value="Genomic_DNA"/>
</dbReference>
<feature type="compositionally biased region" description="Basic and acidic residues" evidence="1">
    <location>
        <begin position="1"/>
        <end position="11"/>
    </location>
</feature>
<sequence>MERKKSEESPSRHTQATVVAHGPTVTEPARPICEIAKDGTVWRPIQPGLRTGRAQSQNVLHMRAATLMTLGVHNGMYVDVEDLWSKERGLPFFSTTMSQNRFREIMRYQKDTRRIRLSQDRFAMGKEKNVCILSSMHTSMEIRDNARKTPETVHYYSRTKVGADVLDEMLRQYC</sequence>
<reference evidence="2" key="1">
    <citation type="submission" date="2022-08" db="EMBL/GenBank/DDBJ databases">
        <title>Genome sequencing of akame (Lates japonicus).</title>
        <authorList>
            <person name="Hashiguchi Y."/>
            <person name="Takahashi H."/>
        </authorList>
    </citation>
    <scope>NUCLEOTIDE SEQUENCE</scope>
    <source>
        <strain evidence="2">Kochi</strain>
    </source>
</reference>